<name>A0A0E9X516_ANGAN</name>
<dbReference type="EMBL" id="GBXM01011016">
    <property type="protein sequence ID" value="JAH97561.1"/>
    <property type="molecule type" value="Transcribed_RNA"/>
</dbReference>
<reference evidence="2" key="1">
    <citation type="submission" date="2014-11" db="EMBL/GenBank/DDBJ databases">
        <authorList>
            <person name="Amaro Gonzalez C."/>
        </authorList>
    </citation>
    <scope>NUCLEOTIDE SEQUENCE</scope>
</reference>
<feature type="transmembrane region" description="Helical" evidence="1">
    <location>
        <begin position="7"/>
        <end position="26"/>
    </location>
</feature>
<keyword evidence="1" id="KW-0472">Membrane</keyword>
<keyword evidence="1" id="KW-1133">Transmembrane helix</keyword>
<protein>
    <submittedName>
        <fullName evidence="2">Uncharacterized protein</fullName>
    </submittedName>
</protein>
<dbReference type="AlphaFoldDB" id="A0A0E9X516"/>
<proteinExistence type="predicted"/>
<sequence>MIYNRDSFLYTQFLILIFQSYIWATFTSSFNTFFAEILQYLQSDFFWHRKFTR</sequence>
<reference evidence="2" key="2">
    <citation type="journal article" date="2015" name="Fish Shellfish Immunol.">
        <title>Early steps in the European eel (Anguilla anguilla)-Vibrio vulnificus interaction in the gills: Role of the RtxA13 toxin.</title>
        <authorList>
            <person name="Callol A."/>
            <person name="Pajuelo D."/>
            <person name="Ebbesson L."/>
            <person name="Teles M."/>
            <person name="MacKenzie S."/>
            <person name="Amaro C."/>
        </authorList>
    </citation>
    <scope>NUCLEOTIDE SEQUENCE</scope>
</reference>
<evidence type="ECO:0000256" key="1">
    <source>
        <dbReference type="SAM" id="Phobius"/>
    </source>
</evidence>
<keyword evidence="1" id="KW-0812">Transmembrane</keyword>
<evidence type="ECO:0000313" key="2">
    <source>
        <dbReference type="EMBL" id="JAH97561.1"/>
    </source>
</evidence>
<accession>A0A0E9X516</accession>
<organism evidence="2">
    <name type="scientific">Anguilla anguilla</name>
    <name type="common">European freshwater eel</name>
    <name type="synonym">Muraena anguilla</name>
    <dbReference type="NCBI Taxonomy" id="7936"/>
    <lineage>
        <taxon>Eukaryota</taxon>
        <taxon>Metazoa</taxon>
        <taxon>Chordata</taxon>
        <taxon>Craniata</taxon>
        <taxon>Vertebrata</taxon>
        <taxon>Euteleostomi</taxon>
        <taxon>Actinopterygii</taxon>
        <taxon>Neopterygii</taxon>
        <taxon>Teleostei</taxon>
        <taxon>Anguilliformes</taxon>
        <taxon>Anguillidae</taxon>
        <taxon>Anguilla</taxon>
    </lineage>
</organism>